<dbReference type="Proteomes" id="UP000257109">
    <property type="component" value="Unassembled WGS sequence"/>
</dbReference>
<gene>
    <name evidence="1" type="ORF">CR513_42332</name>
</gene>
<sequence>MLIERQNIFFLNWDWTLYTSAYIINLPSVVTLQDDIYDKLFVNLLIDEMVKLNDKMRQCK</sequence>
<dbReference type="AlphaFoldDB" id="A0A371FGW4"/>
<protein>
    <submittedName>
        <fullName evidence="1">Uncharacterized protein</fullName>
    </submittedName>
</protein>
<name>A0A371FGW4_MUCPR</name>
<evidence type="ECO:0000313" key="2">
    <source>
        <dbReference type="Proteomes" id="UP000257109"/>
    </source>
</evidence>
<keyword evidence="2" id="KW-1185">Reference proteome</keyword>
<feature type="non-terminal residue" evidence="1">
    <location>
        <position position="60"/>
    </location>
</feature>
<evidence type="ECO:0000313" key="1">
    <source>
        <dbReference type="EMBL" id="RDX77532.1"/>
    </source>
</evidence>
<comment type="caution">
    <text evidence="1">The sequence shown here is derived from an EMBL/GenBank/DDBJ whole genome shotgun (WGS) entry which is preliminary data.</text>
</comment>
<dbReference type="EMBL" id="QJKJ01009146">
    <property type="protein sequence ID" value="RDX77532.1"/>
    <property type="molecule type" value="Genomic_DNA"/>
</dbReference>
<proteinExistence type="predicted"/>
<organism evidence="1 2">
    <name type="scientific">Mucuna pruriens</name>
    <name type="common">Velvet bean</name>
    <name type="synonym">Dolichos pruriens</name>
    <dbReference type="NCBI Taxonomy" id="157652"/>
    <lineage>
        <taxon>Eukaryota</taxon>
        <taxon>Viridiplantae</taxon>
        <taxon>Streptophyta</taxon>
        <taxon>Embryophyta</taxon>
        <taxon>Tracheophyta</taxon>
        <taxon>Spermatophyta</taxon>
        <taxon>Magnoliopsida</taxon>
        <taxon>eudicotyledons</taxon>
        <taxon>Gunneridae</taxon>
        <taxon>Pentapetalae</taxon>
        <taxon>rosids</taxon>
        <taxon>fabids</taxon>
        <taxon>Fabales</taxon>
        <taxon>Fabaceae</taxon>
        <taxon>Papilionoideae</taxon>
        <taxon>50 kb inversion clade</taxon>
        <taxon>NPAAA clade</taxon>
        <taxon>indigoferoid/millettioid clade</taxon>
        <taxon>Phaseoleae</taxon>
        <taxon>Mucuna</taxon>
    </lineage>
</organism>
<accession>A0A371FGW4</accession>
<feature type="non-terminal residue" evidence="1">
    <location>
        <position position="1"/>
    </location>
</feature>
<reference evidence="1" key="1">
    <citation type="submission" date="2018-05" db="EMBL/GenBank/DDBJ databases">
        <title>Draft genome of Mucuna pruriens seed.</title>
        <authorList>
            <person name="Nnadi N.E."/>
            <person name="Vos R."/>
            <person name="Hasami M.H."/>
            <person name="Devisetty U.K."/>
            <person name="Aguiy J.C."/>
        </authorList>
    </citation>
    <scope>NUCLEOTIDE SEQUENCE [LARGE SCALE GENOMIC DNA]</scope>
    <source>
        <strain evidence="1">JCA_2017</strain>
    </source>
</reference>